<keyword evidence="2 4" id="KW-0560">Oxidoreductase</keyword>
<dbReference type="Gene3D" id="3.40.309.10">
    <property type="entry name" value="Aldehyde Dehydrogenase, Chain A, domain 2"/>
    <property type="match status" value="1"/>
</dbReference>
<dbReference type="AlphaFoldDB" id="A0A942E2I0"/>
<dbReference type="InterPro" id="IPR029510">
    <property type="entry name" value="Ald_DH_CS_GLU"/>
</dbReference>
<comment type="caution">
    <text evidence="6">The sequence shown here is derived from an EMBL/GenBank/DDBJ whole genome shotgun (WGS) entry which is preliminary data.</text>
</comment>
<dbReference type="PANTHER" id="PTHR11699">
    <property type="entry name" value="ALDEHYDE DEHYDROGENASE-RELATED"/>
    <property type="match status" value="1"/>
</dbReference>
<reference evidence="6" key="1">
    <citation type="submission" date="2021-04" db="EMBL/GenBank/DDBJ databases">
        <title>Pseudaminobacter soli sp. nov., isolated from paddy soil contaminated by heavy metals.</title>
        <authorList>
            <person name="Zhang K."/>
        </authorList>
    </citation>
    <scope>NUCLEOTIDE SEQUENCE</scope>
    <source>
        <strain evidence="6">19-2017</strain>
    </source>
</reference>
<proteinExistence type="inferred from homology"/>
<dbReference type="PROSITE" id="PS00687">
    <property type="entry name" value="ALDEHYDE_DEHYDR_GLU"/>
    <property type="match status" value="1"/>
</dbReference>
<dbReference type="FunFam" id="3.40.309.10:FF:000009">
    <property type="entry name" value="Aldehyde dehydrogenase A"/>
    <property type="match status" value="1"/>
</dbReference>
<dbReference type="InterPro" id="IPR016162">
    <property type="entry name" value="Ald_DH_N"/>
</dbReference>
<evidence type="ECO:0000256" key="4">
    <source>
        <dbReference type="RuleBase" id="RU003345"/>
    </source>
</evidence>
<dbReference type="Gene3D" id="3.40.605.10">
    <property type="entry name" value="Aldehyde Dehydrogenase, Chain A, domain 1"/>
    <property type="match status" value="1"/>
</dbReference>
<dbReference type="EMBL" id="JAGWCR010000007">
    <property type="protein sequence ID" value="MBS3649958.1"/>
    <property type="molecule type" value="Genomic_DNA"/>
</dbReference>
<dbReference type="Pfam" id="PF00171">
    <property type="entry name" value="Aldedh"/>
    <property type="match status" value="1"/>
</dbReference>
<evidence type="ECO:0000313" key="7">
    <source>
        <dbReference type="Proteomes" id="UP000680348"/>
    </source>
</evidence>
<sequence>MIGGSRTGNCTGDLNGIDAISECSPGPEGRYSGIFARETSLETIRLKSPIDGSIYAERPVATDAQINAVVERARAAQPGWAALSIADRGKYMLAFLEALVGKADEIVPELAWQMGRPVRYGGEFGGVKERTQYMVEIAEKALAPVPASNPKDGFRRYVKRDPLGVVMVIAPWNYPYLTAVNTIVPALMAGSTVILKHAAQTLLVGERFARAFEATGLPKHVFQNVVLNHAQTEKLLGSGRIDHVNFTGSVAGGRAIEKAAAGTFMTLGLELGGKDPAYVLPDAKLDHAIANLVEGAFFNSGQCCCGIERIYVHEKVYDDFVDGFVAEARQWTLGDPRDKDTVIGPMAQSRFADFIREQKAEALRKGATAHMNTKDERDTAGSPYLPAEVLTGVNHQMSVMREESFGPIVGVMKVRDDDEAVTLMNDSPYGLTASIWTRDTERAIAIGDRVETGTVFMNRCDYLDPALVWTGVKDTGKGAALSAIGYDNLTRPKSYHLREAI</sequence>
<name>A0A942E2I0_9HYPH</name>
<dbReference type="InterPro" id="IPR016161">
    <property type="entry name" value="Ald_DH/histidinol_DH"/>
</dbReference>
<accession>A0A942E2I0</accession>
<dbReference type="SUPFAM" id="SSF53720">
    <property type="entry name" value="ALDH-like"/>
    <property type="match status" value="1"/>
</dbReference>
<evidence type="ECO:0000259" key="5">
    <source>
        <dbReference type="Pfam" id="PF00171"/>
    </source>
</evidence>
<evidence type="ECO:0000256" key="2">
    <source>
        <dbReference type="ARBA" id="ARBA00023002"/>
    </source>
</evidence>
<comment type="similarity">
    <text evidence="1 4">Belongs to the aldehyde dehydrogenase family.</text>
</comment>
<evidence type="ECO:0000256" key="3">
    <source>
        <dbReference type="PROSITE-ProRule" id="PRU10007"/>
    </source>
</evidence>
<keyword evidence="7" id="KW-1185">Reference proteome</keyword>
<dbReference type="InterPro" id="IPR016163">
    <property type="entry name" value="Ald_DH_C"/>
</dbReference>
<evidence type="ECO:0000256" key="1">
    <source>
        <dbReference type="ARBA" id="ARBA00009986"/>
    </source>
</evidence>
<dbReference type="GO" id="GO:0016620">
    <property type="term" value="F:oxidoreductase activity, acting on the aldehyde or oxo group of donors, NAD or NADP as acceptor"/>
    <property type="evidence" value="ECO:0007669"/>
    <property type="project" value="InterPro"/>
</dbReference>
<feature type="active site" evidence="3">
    <location>
        <position position="270"/>
    </location>
</feature>
<gene>
    <name evidence="6" type="ORF">KEU06_15195</name>
</gene>
<dbReference type="InterPro" id="IPR016160">
    <property type="entry name" value="Ald_DH_CS_CYS"/>
</dbReference>
<evidence type="ECO:0000313" key="6">
    <source>
        <dbReference type="EMBL" id="MBS3649958.1"/>
    </source>
</evidence>
<dbReference type="PROSITE" id="PS00070">
    <property type="entry name" value="ALDEHYDE_DEHYDR_CYS"/>
    <property type="match status" value="1"/>
</dbReference>
<dbReference type="InterPro" id="IPR015590">
    <property type="entry name" value="Aldehyde_DH_dom"/>
</dbReference>
<dbReference type="Proteomes" id="UP000680348">
    <property type="component" value="Unassembled WGS sequence"/>
</dbReference>
<protein>
    <submittedName>
        <fullName evidence="6">Aldehyde dehydrogenase family protein</fullName>
    </submittedName>
</protein>
<feature type="domain" description="Aldehyde dehydrogenase" evidence="5">
    <location>
        <begin position="38"/>
        <end position="494"/>
    </location>
</feature>
<dbReference type="CDD" id="cd07102">
    <property type="entry name" value="ALDH_EDX86601"/>
    <property type="match status" value="1"/>
</dbReference>
<organism evidence="6 7">
    <name type="scientific">Pseudaminobacter soli</name>
    <name type="common">ex Zhang et al. 2022</name>
    <dbReference type="NCBI Taxonomy" id="2831468"/>
    <lineage>
        <taxon>Bacteria</taxon>
        <taxon>Pseudomonadati</taxon>
        <taxon>Pseudomonadota</taxon>
        <taxon>Alphaproteobacteria</taxon>
        <taxon>Hyphomicrobiales</taxon>
        <taxon>Phyllobacteriaceae</taxon>
        <taxon>Pseudaminobacter</taxon>
    </lineage>
</organism>